<gene>
    <name evidence="7" type="ORF">DA73_0228110</name>
    <name evidence="6" type="ORF">DA73_0400039300</name>
</gene>
<keyword evidence="2" id="KW-0067">ATP-binding</keyword>
<dbReference type="Proteomes" id="UP000029738">
    <property type="component" value="Unassembled WGS sequence"/>
</dbReference>
<evidence type="ECO:0000259" key="5">
    <source>
        <dbReference type="Pfam" id="PF18335"/>
    </source>
</evidence>
<keyword evidence="7" id="KW-0540">Nuclease</keyword>
<evidence type="ECO:0000313" key="6">
    <source>
        <dbReference type="EMBL" id="KAF3883772.1"/>
    </source>
</evidence>
<dbReference type="Gene3D" id="1.10.10.2220">
    <property type="match status" value="1"/>
</dbReference>
<dbReference type="InterPro" id="IPR010994">
    <property type="entry name" value="RuvA_2-like"/>
</dbReference>
<keyword evidence="7" id="KW-0378">Hydrolase</keyword>
<dbReference type="InterPro" id="IPR027417">
    <property type="entry name" value="P-loop_NTPase"/>
</dbReference>
<evidence type="ECO:0000259" key="4">
    <source>
        <dbReference type="Pfam" id="PF14490"/>
    </source>
</evidence>
<feature type="domain" description="UvrD-like helicase C-terminal" evidence="3">
    <location>
        <begin position="593"/>
        <end position="636"/>
    </location>
</feature>
<keyword evidence="8" id="KW-1185">Reference proteome</keyword>
<sequence length="766" mass="85940">MTAFSQVNQLPILTEAEMLQYLSSGIFRGIGKKTALKLVEHFGSHTLLILDREPEKLHEVPGLNNYRIQNIIQAWSESKSDPNLGVVAKLLGVGASLNLTLKICEHYGQKTESVLRENPYRLIDDIDGIGFKTADELALLLGTPETSEKRYEKGLIQALKDALLEGHCFLPEFQIIKKAIFLLKRPTHEPEPESLKRVLNGLIENKVLVQGIIPNSIYLKAAYRAEVSVAFQIKALLNQKKNSTEHLEQWLTEDQNEDHRELSRLSQEQINALYMAERNPISILTGGPGRGKTHVLKTLVDWLRFKKALFALVAPTGKAANRMQTATDAEALTIHRLLQWRGKEQSFLYNEQNLLNIDWLIVDEFSMVDLFLFNSLLKALPLTTKILLVGDSDQLPSVGAGMVLRDLINSELIPTTRLETIFRQKHESAIIYAASDVNLGKVPALHNFTRVSQWMDIGDCAILKTESAQETASTIVELVKSMAAENVNLKQQVMVLAPQKEGAAGVYNLNKLLQPVFNPQQPNQPEVVVGSVTYRVGDRIIQLKNRYDTSPAVMNGESGEVIGVDPEKKIVKVFFDGGALVDYSAGKFEEIIHAFTITCHKSQGSEFQYVIFPLLKSNYLMLTRQLLYTTMTRAQGTFIAVGQEEALRIAVTTDRPARRLTGLINFLISPFEELNQTFSEIKSSKNTATRANLITIASRLQEMGLEATQGQMTAIGTLVLKLYEDRYGHRPCKQLEQVGKFKFKTYHYELHALDLINSAIDLVFKN</sequence>
<keyword evidence="7" id="KW-0269">Exonuclease</keyword>
<dbReference type="CDD" id="cd17933">
    <property type="entry name" value="DEXSc_RecD-like"/>
    <property type="match status" value="1"/>
</dbReference>
<reference evidence="6" key="2">
    <citation type="submission" date="2019-11" db="EMBL/GenBank/DDBJ databases">
        <title>Improved Assembly of Tolypothrix boutellei genome.</title>
        <authorList>
            <person name="Sarangi A.N."/>
            <person name="Mukherjee M."/>
            <person name="Ghosh S."/>
            <person name="Singh D."/>
            <person name="Das A."/>
            <person name="Kant S."/>
            <person name="Prusty A."/>
            <person name="Tripathy S."/>
        </authorList>
    </citation>
    <scope>NUCLEOTIDE SEQUENCE</scope>
    <source>
        <strain evidence="6">VB521301</strain>
    </source>
</reference>
<dbReference type="NCBIfam" id="TIGR01448">
    <property type="entry name" value="recD_rel"/>
    <property type="match status" value="1"/>
</dbReference>
<dbReference type="PANTHER" id="PTHR43788">
    <property type="entry name" value="DNA2/NAM7 HELICASE FAMILY MEMBER"/>
    <property type="match status" value="1"/>
</dbReference>
<dbReference type="GO" id="GO:0003677">
    <property type="term" value="F:DNA binding"/>
    <property type="evidence" value="ECO:0007669"/>
    <property type="project" value="InterPro"/>
</dbReference>
<dbReference type="Gene3D" id="2.30.30.940">
    <property type="match status" value="1"/>
</dbReference>
<reference evidence="7" key="1">
    <citation type="journal article" date="2015" name="Genome Announc.">
        <title>Draft Genome Sequence of Tolypothrix boutellei Strain VB521301.</title>
        <authorList>
            <person name="Chandrababunaidu M.M."/>
            <person name="Singh D."/>
            <person name="Sen D."/>
            <person name="Bhan S."/>
            <person name="Das S."/>
            <person name="Gupta A."/>
            <person name="Adhikary S.P."/>
            <person name="Tripathy S."/>
        </authorList>
    </citation>
    <scope>NUCLEOTIDE SEQUENCE</scope>
    <source>
        <strain evidence="7">VB521301</strain>
    </source>
</reference>
<dbReference type="GO" id="GO:0006310">
    <property type="term" value="P:DNA recombination"/>
    <property type="evidence" value="ECO:0007669"/>
    <property type="project" value="InterPro"/>
</dbReference>
<dbReference type="InterPro" id="IPR029493">
    <property type="entry name" value="RecD2-like_HHH"/>
</dbReference>
<protein>
    <submittedName>
        <fullName evidence="6">ATP-dependent RecD-like DNA helicase</fullName>
    </submittedName>
    <submittedName>
        <fullName evidence="7">Exonuclease V subunit alpha</fullName>
    </submittedName>
</protein>
<dbReference type="Pfam" id="PF14490">
    <property type="entry name" value="HHH_RecD2"/>
    <property type="match status" value="1"/>
</dbReference>
<dbReference type="SUPFAM" id="SSF47781">
    <property type="entry name" value="RuvA domain 2-like"/>
    <property type="match status" value="1"/>
</dbReference>
<accession>A0A0C1QXN1</accession>
<feature type="domain" description="ATP-dependent RecD2 DNA helicase-like helix-hairpin-helix" evidence="4">
    <location>
        <begin position="86"/>
        <end position="169"/>
    </location>
</feature>
<dbReference type="RefSeq" id="WP_038080795.1">
    <property type="nucleotide sequence ID" value="NZ_JHEG04000002.1"/>
</dbReference>
<dbReference type="InterPro" id="IPR027785">
    <property type="entry name" value="UvrD-like_helicase_C"/>
</dbReference>
<evidence type="ECO:0000256" key="1">
    <source>
        <dbReference type="ARBA" id="ARBA00022741"/>
    </source>
</evidence>
<dbReference type="CDD" id="cd18809">
    <property type="entry name" value="SF1_C_RecD"/>
    <property type="match status" value="1"/>
</dbReference>
<evidence type="ECO:0000256" key="2">
    <source>
        <dbReference type="ARBA" id="ARBA00022840"/>
    </source>
</evidence>
<evidence type="ECO:0000313" key="7">
    <source>
        <dbReference type="EMBL" id="KIE08443.1"/>
    </source>
</evidence>
<proteinExistence type="predicted"/>
<dbReference type="Pfam" id="PF18335">
    <property type="entry name" value="SH3_13"/>
    <property type="match status" value="1"/>
</dbReference>
<dbReference type="Pfam" id="PF14520">
    <property type="entry name" value="HHH_5"/>
    <property type="match status" value="1"/>
</dbReference>
<dbReference type="STRING" id="1479485.DA73_0228110"/>
<dbReference type="AlphaFoldDB" id="A0A0C1QXN1"/>
<dbReference type="GO" id="GO:0004527">
    <property type="term" value="F:exonuclease activity"/>
    <property type="evidence" value="ECO:0007669"/>
    <property type="project" value="UniProtKB-KW"/>
</dbReference>
<dbReference type="EMBL" id="JHEG02000058">
    <property type="protein sequence ID" value="KIE08443.1"/>
    <property type="molecule type" value="Genomic_DNA"/>
</dbReference>
<dbReference type="InterPro" id="IPR041451">
    <property type="entry name" value="RecD2_SH13"/>
</dbReference>
<keyword evidence="6" id="KW-0347">Helicase</keyword>
<dbReference type="SUPFAM" id="SSF52540">
    <property type="entry name" value="P-loop containing nucleoside triphosphate hydrolases"/>
    <property type="match status" value="2"/>
</dbReference>
<name>A0A0C1QXN1_9CYAN</name>
<dbReference type="EMBL" id="JHEG04000002">
    <property type="protein sequence ID" value="KAF3883772.1"/>
    <property type="molecule type" value="Genomic_DNA"/>
</dbReference>
<dbReference type="Gene3D" id="3.40.50.300">
    <property type="entry name" value="P-loop containing nucleotide triphosphate hydrolases"/>
    <property type="match status" value="2"/>
</dbReference>
<dbReference type="OrthoDB" id="9803432at2"/>
<evidence type="ECO:0000313" key="8">
    <source>
        <dbReference type="Proteomes" id="UP000029738"/>
    </source>
</evidence>
<dbReference type="Pfam" id="PF13245">
    <property type="entry name" value="AAA_19"/>
    <property type="match status" value="1"/>
</dbReference>
<dbReference type="PANTHER" id="PTHR43788:SF6">
    <property type="entry name" value="DNA HELICASE B"/>
    <property type="match status" value="1"/>
</dbReference>
<dbReference type="InterPro" id="IPR006345">
    <property type="entry name" value="RecD2"/>
</dbReference>
<organism evidence="7">
    <name type="scientific">Tolypothrix bouteillei VB521301</name>
    <dbReference type="NCBI Taxonomy" id="1479485"/>
    <lineage>
        <taxon>Bacteria</taxon>
        <taxon>Bacillati</taxon>
        <taxon>Cyanobacteriota</taxon>
        <taxon>Cyanophyceae</taxon>
        <taxon>Nostocales</taxon>
        <taxon>Tolypothrichaceae</taxon>
        <taxon>Tolypothrix</taxon>
    </lineage>
</organism>
<dbReference type="Pfam" id="PF13538">
    <property type="entry name" value="UvrD_C_2"/>
    <property type="match status" value="1"/>
</dbReference>
<dbReference type="GO" id="GO:0043139">
    <property type="term" value="F:5'-3' DNA helicase activity"/>
    <property type="evidence" value="ECO:0007669"/>
    <property type="project" value="InterPro"/>
</dbReference>
<feature type="domain" description="ATP-dependent RecD2 DNA helicase SH3" evidence="5">
    <location>
        <begin position="509"/>
        <end position="575"/>
    </location>
</feature>
<evidence type="ECO:0000259" key="3">
    <source>
        <dbReference type="Pfam" id="PF13538"/>
    </source>
</evidence>
<keyword evidence="1" id="KW-0547">Nucleotide-binding</keyword>
<dbReference type="Gene3D" id="1.10.150.20">
    <property type="entry name" value="5' to 3' exonuclease, C-terminal subdomain"/>
    <property type="match status" value="1"/>
</dbReference>
<dbReference type="GO" id="GO:0005524">
    <property type="term" value="F:ATP binding"/>
    <property type="evidence" value="ECO:0007669"/>
    <property type="project" value="UniProtKB-KW"/>
</dbReference>
<dbReference type="InterPro" id="IPR050534">
    <property type="entry name" value="Coronavir_polyprotein_1ab"/>
</dbReference>
<comment type="caution">
    <text evidence="7">The sequence shown here is derived from an EMBL/GenBank/DDBJ whole genome shotgun (WGS) entry which is preliminary data.</text>
</comment>